<evidence type="ECO:0000256" key="3">
    <source>
        <dbReference type="ARBA" id="ARBA00022722"/>
    </source>
</evidence>
<dbReference type="Gene3D" id="3.40.570.10">
    <property type="entry name" value="Extracellular Endonuclease, subunit A"/>
    <property type="match status" value="1"/>
</dbReference>
<feature type="binding site" evidence="9">
    <location>
        <position position="174"/>
    </location>
    <ligand>
        <name>Mg(2+)</name>
        <dbReference type="ChEBI" id="CHEBI:18420"/>
        <note>catalytic</note>
    </ligand>
</feature>
<proteinExistence type="inferred from homology"/>
<accession>A0AAE9WF60</accession>
<dbReference type="GO" id="GO:0005634">
    <property type="term" value="C:nucleus"/>
    <property type="evidence" value="ECO:0007669"/>
    <property type="project" value="TreeGrafter"/>
</dbReference>
<dbReference type="InterPro" id="IPR044925">
    <property type="entry name" value="His-Me_finger_sf"/>
</dbReference>
<dbReference type="EC" id="3.1.30.-" evidence="10"/>
<evidence type="ECO:0000256" key="6">
    <source>
        <dbReference type="ARBA" id="ARBA00022801"/>
    </source>
</evidence>
<dbReference type="InterPro" id="IPR040255">
    <property type="entry name" value="Non-specific_endonuclease"/>
</dbReference>
<dbReference type="InterPro" id="IPR020821">
    <property type="entry name" value="ENPP1-3/EXOG-like_nuc-like"/>
</dbReference>
<dbReference type="InterPro" id="IPR001604">
    <property type="entry name" value="Endo_G_ENPP1-like_dom"/>
</dbReference>
<evidence type="ECO:0000259" key="11">
    <source>
        <dbReference type="SMART" id="SM00477"/>
    </source>
</evidence>
<feature type="domain" description="ENPP1-3/EXOG-like endonuclease/phosphodiesterase" evidence="11">
    <location>
        <begin position="78"/>
        <end position="291"/>
    </location>
</feature>
<organism evidence="13 14">
    <name type="scientific">Schizosaccharomyces osmophilus</name>
    <dbReference type="NCBI Taxonomy" id="2545709"/>
    <lineage>
        <taxon>Eukaryota</taxon>
        <taxon>Fungi</taxon>
        <taxon>Dikarya</taxon>
        <taxon>Ascomycota</taxon>
        <taxon>Taphrinomycotina</taxon>
        <taxon>Schizosaccharomycetes</taxon>
        <taxon>Schizosaccharomycetales</taxon>
        <taxon>Schizosaccharomycetaceae</taxon>
        <taxon>Schizosaccharomyces</taxon>
    </lineage>
</organism>
<dbReference type="AlphaFoldDB" id="A0AAE9WF60"/>
<comment type="similarity">
    <text evidence="2 10">Belongs to the DNA/RNA non-specific endonuclease family.</text>
</comment>
<evidence type="ECO:0000256" key="10">
    <source>
        <dbReference type="RuleBase" id="RU366055"/>
    </source>
</evidence>
<evidence type="ECO:0000313" key="13">
    <source>
        <dbReference type="EMBL" id="WBW74082.1"/>
    </source>
</evidence>
<evidence type="ECO:0000256" key="8">
    <source>
        <dbReference type="PIRSR" id="PIRSR640255-1"/>
    </source>
</evidence>
<evidence type="ECO:0000256" key="5">
    <source>
        <dbReference type="ARBA" id="ARBA00022759"/>
    </source>
</evidence>
<gene>
    <name evidence="13" type="primary">pnu1</name>
    <name evidence="13" type="ORF">SOMG_02859</name>
</gene>
<sequence>MSSKVLKSLGLLAVGTISGVSLAGLYIKTAQEPANAVELSRRSRTDPSVLPEDTKYDFDPAKFLQYGNPGPVADQRVAHGYMSVFDRRTRNPYYTVETITEELLEQRNGNRKFSEFRQDSNIPEMFQAKLLDYRGSGYDRGHQTPAADCKFSQEAMDDTFLLSNMCPQVGEGFNRNYWAYLEDWCRSLTKKYESVTIMTGPLYLPQKNERGQWEVRYRMVGNPPNVAVPTHFFKVVIAKEKGKDSMKPVVGAFVLPNKPIADNFPLKNFAVPVEVVERSSGLEILQKVSKGNRKELCKQIECNLNTKAFLEEIQRKQRRS</sequence>
<dbReference type="GO" id="GO:0000014">
    <property type="term" value="F:single-stranded DNA endodeoxyribonuclease activity"/>
    <property type="evidence" value="ECO:0007669"/>
    <property type="project" value="TreeGrafter"/>
</dbReference>
<dbReference type="RefSeq" id="XP_056038325.1">
    <property type="nucleotide sequence ID" value="XM_056181650.1"/>
</dbReference>
<dbReference type="PANTHER" id="PTHR13966:SF5">
    <property type="entry name" value="ENDONUCLEASE G, MITOCHONDRIAL"/>
    <property type="match status" value="1"/>
</dbReference>
<dbReference type="SMART" id="SM00477">
    <property type="entry name" value="NUC"/>
    <property type="match status" value="1"/>
</dbReference>
<evidence type="ECO:0000256" key="4">
    <source>
        <dbReference type="ARBA" id="ARBA00022723"/>
    </source>
</evidence>
<dbReference type="InterPro" id="IPR044929">
    <property type="entry name" value="DNA/RNA_non-sp_Endonuclease_sf"/>
</dbReference>
<evidence type="ECO:0000259" key="12">
    <source>
        <dbReference type="SMART" id="SM00892"/>
    </source>
</evidence>
<feature type="domain" description="DNA/RNA non-specific endonuclease/pyrophosphatase/phosphodiesterase" evidence="12">
    <location>
        <begin position="77"/>
        <end position="291"/>
    </location>
</feature>
<dbReference type="GeneID" id="80876339"/>
<dbReference type="PANTHER" id="PTHR13966">
    <property type="entry name" value="ENDONUCLEASE RELATED"/>
    <property type="match status" value="1"/>
</dbReference>
<comment type="cofactor">
    <cofactor evidence="1 10">
        <name>Mg(2+)</name>
        <dbReference type="ChEBI" id="CHEBI:18420"/>
    </cofactor>
</comment>
<protein>
    <recommendedName>
        <fullName evidence="10">Endonuclease</fullName>
        <ecNumber evidence="10">3.1.30.-</ecNumber>
    </recommendedName>
</protein>
<keyword evidence="14" id="KW-1185">Reference proteome</keyword>
<dbReference type="SUPFAM" id="SSF54060">
    <property type="entry name" value="His-Me finger endonucleases"/>
    <property type="match status" value="1"/>
</dbReference>
<dbReference type="KEGG" id="som:SOMG_02859"/>
<dbReference type="PROSITE" id="PS01070">
    <property type="entry name" value="NUCLEASE_NON_SPEC"/>
    <property type="match status" value="1"/>
</dbReference>
<evidence type="ECO:0000313" key="14">
    <source>
        <dbReference type="Proteomes" id="UP001212411"/>
    </source>
</evidence>
<dbReference type="GO" id="GO:0006309">
    <property type="term" value="P:apoptotic DNA fragmentation"/>
    <property type="evidence" value="ECO:0007669"/>
    <property type="project" value="TreeGrafter"/>
</dbReference>
<dbReference type="GO" id="GO:0046872">
    <property type="term" value="F:metal ion binding"/>
    <property type="evidence" value="ECO:0007669"/>
    <property type="project" value="UniProtKB-KW"/>
</dbReference>
<evidence type="ECO:0000256" key="9">
    <source>
        <dbReference type="PIRSR" id="PIRSR640255-2"/>
    </source>
</evidence>
<dbReference type="GO" id="GO:0005743">
    <property type="term" value="C:mitochondrial inner membrane"/>
    <property type="evidence" value="ECO:0007669"/>
    <property type="project" value="TreeGrafter"/>
</dbReference>
<name>A0AAE9WF60_9SCHI</name>
<dbReference type="Pfam" id="PF01223">
    <property type="entry name" value="Endonuclease_NS"/>
    <property type="match status" value="1"/>
</dbReference>
<keyword evidence="6 10" id="KW-0378">Hydrolase</keyword>
<keyword evidence="4 9" id="KW-0479">Metal-binding</keyword>
<keyword evidence="3 10" id="KW-0540">Nuclease</keyword>
<evidence type="ECO:0000256" key="7">
    <source>
        <dbReference type="ARBA" id="ARBA00022842"/>
    </source>
</evidence>
<dbReference type="InterPro" id="IPR018524">
    <property type="entry name" value="DNA/RNA_endonuclease_AS"/>
</dbReference>
<dbReference type="SMART" id="SM00892">
    <property type="entry name" value="Endonuclease_NS"/>
    <property type="match status" value="1"/>
</dbReference>
<dbReference type="GO" id="GO:0003676">
    <property type="term" value="F:nucleic acid binding"/>
    <property type="evidence" value="ECO:0007669"/>
    <property type="project" value="InterPro"/>
</dbReference>
<keyword evidence="7" id="KW-0460">Magnesium</keyword>
<keyword evidence="5 10" id="KW-0255">Endonuclease</keyword>
<dbReference type="GO" id="GO:0004521">
    <property type="term" value="F:RNA endonuclease activity"/>
    <property type="evidence" value="ECO:0007669"/>
    <property type="project" value="TreeGrafter"/>
</dbReference>
<evidence type="ECO:0000256" key="2">
    <source>
        <dbReference type="ARBA" id="ARBA00010052"/>
    </source>
</evidence>
<dbReference type="Proteomes" id="UP001212411">
    <property type="component" value="Chromosome 2"/>
</dbReference>
<dbReference type="CDD" id="cd00091">
    <property type="entry name" value="NUC"/>
    <property type="match status" value="1"/>
</dbReference>
<evidence type="ECO:0000256" key="1">
    <source>
        <dbReference type="ARBA" id="ARBA00001946"/>
    </source>
</evidence>
<dbReference type="EMBL" id="CP115612">
    <property type="protein sequence ID" value="WBW74082.1"/>
    <property type="molecule type" value="Genomic_DNA"/>
</dbReference>
<reference evidence="13 14" key="1">
    <citation type="journal article" date="2023" name="G3 (Bethesda)">
        <title>A high-quality reference genome for the fission yeast Schizosaccharomyces osmophilus.</title>
        <authorList>
            <person name="Jia G.S."/>
            <person name="Zhang W.C."/>
            <person name="Liang Y."/>
            <person name="Liu X.H."/>
            <person name="Rhind N."/>
            <person name="Pidoux A."/>
            <person name="Brysch-Herzberg M."/>
            <person name="Du L.L."/>
        </authorList>
    </citation>
    <scope>NUCLEOTIDE SEQUENCE [LARGE SCALE GENOMIC DNA]</scope>
    <source>
        <strain evidence="13 14">CBS 15793</strain>
    </source>
</reference>
<feature type="active site" description="Proton acceptor" evidence="8">
    <location>
        <position position="142"/>
    </location>
</feature>